<evidence type="ECO:0000313" key="2">
    <source>
        <dbReference type="WBParaSite" id="PDA_v2.g15830.t1"/>
    </source>
</evidence>
<organism evidence="1 2">
    <name type="scientific">Panagrolaimus davidi</name>
    <dbReference type="NCBI Taxonomy" id="227884"/>
    <lineage>
        <taxon>Eukaryota</taxon>
        <taxon>Metazoa</taxon>
        <taxon>Ecdysozoa</taxon>
        <taxon>Nematoda</taxon>
        <taxon>Chromadorea</taxon>
        <taxon>Rhabditida</taxon>
        <taxon>Tylenchina</taxon>
        <taxon>Panagrolaimomorpha</taxon>
        <taxon>Panagrolaimoidea</taxon>
        <taxon>Panagrolaimidae</taxon>
        <taxon>Panagrolaimus</taxon>
    </lineage>
</organism>
<reference evidence="2" key="1">
    <citation type="submission" date="2022-11" db="UniProtKB">
        <authorList>
            <consortium name="WormBaseParasite"/>
        </authorList>
    </citation>
    <scope>IDENTIFICATION</scope>
</reference>
<dbReference type="WBParaSite" id="PDA_v2.g15830.t1">
    <property type="protein sequence ID" value="PDA_v2.g15830.t1"/>
    <property type="gene ID" value="PDA_v2.g15830"/>
</dbReference>
<evidence type="ECO:0000313" key="1">
    <source>
        <dbReference type="Proteomes" id="UP000887578"/>
    </source>
</evidence>
<keyword evidence="1" id="KW-1185">Reference proteome</keyword>
<protein>
    <submittedName>
        <fullName evidence="2">Uncharacterized protein</fullName>
    </submittedName>
</protein>
<proteinExistence type="predicted"/>
<dbReference type="AlphaFoldDB" id="A0A914PJA1"/>
<accession>A0A914PJA1</accession>
<dbReference type="Proteomes" id="UP000887578">
    <property type="component" value="Unplaced"/>
</dbReference>
<sequence>MSLSLVTALEETLSSQNDYDFEDIQQPPSPLPLPSAFPQLPLSSSGLISSHLNSPLPEEISAGSQASNSFHISPSLEQCLDPNFIIPIVSRSTSRHTTPPRSPEPIFISQDWPLNINRERPFFDVDDDASSEDENDYKSTWKEREIRCDMIVEEMRKYWLCVKQLSETREKIITRLEQQLTKERHYNFNEIIRINAKVQIIEKDLNEWIPVIPKWKASFQRGSNKNTIIRKGFIYERIDDTNQFQCNYVYNFIHCYSYVRIDEADNIIEGSFCNHYHHGSNYMEDEPSPHATPVSLTRIHGPTGCGKCKYQKMMEFINQVLSEIADWRAQIVVCFTNLELIKKCISELEENEDELIVSRRHQISAKLVVREAKNLFNCIRLDKLQN</sequence>
<name>A0A914PJA1_9BILA</name>